<name>A0A0F9DLT4_9ZZZZ</name>
<dbReference type="EMBL" id="LAZR01028413">
    <property type="protein sequence ID" value="KKL62688.1"/>
    <property type="molecule type" value="Genomic_DNA"/>
</dbReference>
<gene>
    <name evidence="1" type="ORF">LCGC14_2182720</name>
</gene>
<dbReference type="AlphaFoldDB" id="A0A0F9DLT4"/>
<evidence type="ECO:0000313" key="1">
    <source>
        <dbReference type="EMBL" id="KKL62688.1"/>
    </source>
</evidence>
<evidence type="ECO:0008006" key="2">
    <source>
        <dbReference type="Google" id="ProtNLM"/>
    </source>
</evidence>
<proteinExistence type="predicted"/>
<accession>A0A0F9DLT4</accession>
<protein>
    <recommendedName>
        <fullName evidence="2">CHAT domain-containing protein</fullName>
    </recommendedName>
</protein>
<feature type="non-terminal residue" evidence="1">
    <location>
        <position position="158"/>
    </location>
</feature>
<reference evidence="1" key="1">
    <citation type="journal article" date="2015" name="Nature">
        <title>Complex archaea that bridge the gap between prokaryotes and eukaryotes.</title>
        <authorList>
            <person name="Spang A."/>
            <person name="Saw J.H."/>
            <person name="Jorgensen S.L."/>
            <person name="Zaremba-Niedzwiedzka K."/>
            <person name="Martijn J."/>
            <person name="Lind A.E."/>
            <person name="van Eijk R."/>
            <person name="Schleper C."/>
            <person name="Guy L."/>
            <person name="Ettema T.J."/>
        </authorList>
    </citation>
    <scope>NUCLEOTIDE SEQUENCE</scope>
</reference>
<sequence length="158" mass="18394">MKKKKLIILFFGIDFYEHEYIDVNKEYQKINDIIKKSNYKDYIELIPGFAIERENVQQKISENNPDIIHFSGHGSKGIGPNFLGDTQNGNKDYETELLKILKKYKDTIKFIFFNTCYSNEIARRASDFISYTIGVNRLTNSEGAIIFSANFYELLSYG</sequence>
<comment type="caution">
    <text evidence="1">The sequence shown here is derived from an EMBL/GenBank/DDBJ whole genome shotgun (WGS) entry which is preliminary data.</text>
</comment>
<organism evidence="1">
    <name type="scientific">marine sediment metagenome</name>
    <dbReference type="NCBI Taxonomy" id="412755"/>
    <lineage>
        <taxon>unclassified sequences</taxon>
        <taxon>metagenomes</taxon>
        <taxon>ecological metagenomes</taxon>
    </lineage>
</organism>